<evidence type="ECO:0000256" key="3">
    <source>
        <dbReference type="ARBA" id="ARBA00022968"/>
    </source>
</evidence>
<proteinExistence type="predicted"/>
<keyword evidence="4" id="KW-1015">Disulfide bond</keyword>
<reference evidence="10" key="1">
    <citation type="submission" date="2023-07" db="EMBL/GenBank/DDBJ databases">
        <title>30 novel species of actinomycetes from the DSMZ collection.</title>
        <authorList>
            <person name="Nouioui I."/>
        </authorList>
    </citation>
    <scope>NUCLEOTIDE SEQUENCE [LARGE SCALE GENOMIC DNA]</scope>
    <source>
        <strain evidence="10">DSM 46792</strain>
    </source>
</reference>
<feature type="region of interest" description="Disordered" evidence="6">
    <location>
        <begin position="1"/>
        <end position="21"/>
    </location>
</feature>
<dbReference type="InterPro" id="IPR050553">
    <property type="entry name" value="Thioredoxin_ResA/DsbE_sf"/>
</dbReference>
<feature type="domain" description="Thioredoxin" evidence="8">
    <location>
        <begin position="61"/>
        <end position="203"/>
    </location>
</feature>
<name>A0ABU2K5V4_9ACTN</name>
<dbReference type="Gene3D" id="3.40.30.10">
    <property type="entry name" value="Glutaredoxin"/>
    <property type="match status" value="1"/>
</dbReference>
<sequence>MKDLTAPGSVVAPEESPGAVKPKRRGRAVRWVAVVVAVTAVATGVVFGSRLDADPSLVETPLIGTAVPDLELPALEGGAPLRFADLQGEVVVVNFWASWCVACREEHPALLAVAETYRDAGVTFVGIVYQDEQDAAVGFLDEMGRGGDNYRYVTDPDSTAALDFGVFGVPETFIIDRDGVIRGKITGASTFPLLAGAVEEVLAGREPQSRTSGSVQPAPGEPYVDRE</sequence>
<evidence type="ECO:0000313" key="10">
    <source>
        <dbReference type="Proteomes" id="UP001183222"/>
    </source>
</evidence>
<dbReference type="PANTHER" id="PTHR42852">
    <property type="entry name" value="THIOL:DISULFIDE INTERCHANGE PROTEIN DSBE"/>
    <property type="match status" value="1"/>
</dbReference>
<dbReference type="InterPro" id="IPR013766">
    <property type="entry name" value="Thioredoxin_domain"/>
</dbReference>
<dbReference type="PANTHER" id="PTHR42852:SF6">
    <property type="entry name" value="THIOL:DISULFIDE INTERCHANGE PROTEIN DSBE"/>
    <property type="match status" value="1"/>
</dbReference>
<evidence type="ECO:0000256" key="7">
    <source>
        <dbReference type="SAM" id="Phobius"/>
    </source>
</evidence>
<comment type="subcellular location">
    <subcellularLocation>
        <location evidence="1">Cell envelope</location>
    </subcellularLocation>
</comment>
<comment type="caution">
    <text evidence="9">The sequence shown here is derived from an EMBL/GenBank/DDBJ whole genome shotgun (WGS) entry which is preliminary data.</text>
</comment>
<dbReference type="EMBL" id="JAVREI010000002">
    <property type="protein sequence ID" value="MDT0275572.1"/>
    <property type="molecule type" value="Genomic_DNA"/>
</dbReference>
<evidence type="ECO:0000256" key="2">
    <source>
        <dbReference type="ARBA" id="ARBA00022748"/>
    </source>
</evidence>
<organism evidence="9 10">
    <name type="scientific">Blastococcus goldschmidtiae</name>
    <dbReference type="NCBI Taxonomy" id="3075546"/>
    <lineage>
        <taxon>Bacteria</taxon>
        <taxon>Bacillati</taxon>
        <taxon>Actinomycetota</taxon>
        <taxon>Actinomycetes</taxon>
        <taxon>Geodermatophilales</taxon>
        <taxon>Geodermatophilaceae</taxon>
        <taxon>Blastococcus</taxon>
    </lineage>
</organism>
<keyword evidence="7" id="KW-1133">Transmembrane helix</keyword>
<keyword evidence="2" id="KW-0201">Cytochrome c-type biogenesis</keyword>
<dbReference type="InterPro" id="IPR036249">
    <property type="entry name" value="Thioredoxin-like_sf"/>
</dbReference>
<dbReference type="PROSITE" id="PS00194">
    <property type="entry name" value="THIOREDOXIN_1"/>
    <property type="match status" value="1"/>
</dbReference>
<keyword evidence="7" id="KW-0472">Membrane</keyword>
<accession>A0ABU2K5V4</accession>
<evidence type="ECO:0000256" key="1">
    <source>
        <dbReference type="ARBA" id="ARBA00004196"/>
    </source>
</evidence>
<evidence type="ECO:0000259" key="8">
    <source>
        <dbReference type="PROSITE" id="PS51352"/>
    </source>
</evidence>
<dbReference type="PROSITE" id="PS51352">
    <property type="entry name" value="THIOREDOXIN_2"/>
    <property type="match status" value="1"/>
</dbReference>
<feature type="region of interest" description="Disordered" evidence="6">
    <location>
        <begin position="204"/>
        <end position="227"/>
    </location>
</feature>
<evidence type="ECO:0000256" key="5">
    <source>
        <dbReference type="ARBA" id="ARBA00023284"/>
    </source>
</evidence>
<dbReference type="Proteomes" id="UP001183222">
    <property type="component" value="Unassembled WGS sequence"/>
</dbReference>
<dbReference type="SUPFAM" id="SSF52833">
    <property type="entry name" value="Thioredoxin-like"/>
    <property type="match status" value="1"/>
</dbReference>
<keyword evidence="5" id="KW-0676">Redox-active center</keyword>
<keyword evidence="3" id="KW-0735">Signal-anchor</keyword>
<evidence type="ECO:0000313" key="9">
    <source>
        <dbReference type="EMBL" id="MDT0275572.1"/>
    </source>
</evidence>
<dbReference type="InterPro" id="IPR013740">
    <property type="entry name" value="Redoxin"/>
</dbReference>
<gene>
    <name evidence="9" type="ORF">RM425_06610</name>
</gene>
<feature type="transmembrane region" description="Helical" evidence="7">
    <location>
        <begin position="28"/>
        <end position="47"/>
    </location>
</feature>
<evidence type="ECO:0000256" key="4">
    <source>
        <dbReference type="ARBA" id="ARBA00023157"/>
    </source>
</evidence>
<dbReference type="RefSeq" id="WP_311344388.1">
    <property type="nucleotide sequence ID" value="NZ_JAVREI010000002.1"/>
</dbReference>
<dbReference type="Pfam" id="PF08534">
    <property type="entry name" value="Redoxin"/>
    <property type="match status" value="1"/>
</dbReference>
<keyword evidence="10" id="KW-1185">Reference proteome</keyword>
<dbReference type="InterPro" id="IPR017937">
    <property type="entry name" value="Thioredoxin_CS"/>
</dbReference>
<protein>
    <submittedName>
        <fullName evidence="9">Redoxin family protein</fullName>
    </submittedName>
</protein>
<keyword evidence="7" id="KW-0812">Transmembrane</keyword>
<evidence type="ECO:0000256" key="6">
    <source>
        <dbReference type="SAM" id="MobiDB-lite"/>
    </source>
</evidence>